<proteinExistence type="predicted"/>
<organism evidence="1 2">
    <name type="scientific">Citrus x changshan-huyou</name>
    <dbReference type="NCBI Taxonomy" id="2935761"/>
    <lineage>
        <taxon>Eukaryota</taxon>
        <taxon>Viridiplantae</taxon>
        <taxon>Streptophyta</taxon>
        <taxon>Embryophyta</taxon>
        <taxon>Tracheophyta</taxon>
        <taxon>Spermatophyta</taxon>
        <taxon>Magnoliopsida</taxon>
        <taxon>eudicotyledons</taxon>
        <taxon>Gunneridae</taxon>
        <taxon>Pentapetalae</taxon>
        <taxon>rosids</taxon>
        <taxon>malvids</taxon>
        <taxon>Sapindales</taxon>
        <taxon>Rutaceae</taxon>
        <taxon>Aurantioideae</taxon>
        <taxon>Citrus</taxon>
    </lineage>
</organism>
<dbReference type="PANTHER" id="PTHR36018">
    <property type="entry name" value="OS09G0481800 PROTEIN"/>
    <property type="match status" value="1"/>
</dbReference>
<evidence type="ECO:0000313" key="2">
    <source>
        <dbReference type="Proteomes" id="UP001428341"/>
    </source>
</evidence>
<accession>A0AAP0LRH3</accession>
<sequence>MKFCTTNLKHSYKRNSLLVGSESATSSLHLRPFLSTLMTNTTTKATACYMLRGAKVGVSMEAIHVHCHHYCFLRKILSTCNHSKAFNKQTIHCRQKKLSRRKPILLSTSIDRGYLTRTAAGGVPPPPLDLTEDNVRQVIADARGELAQLFDTSVGITGVAEVAELDGPFVKIRLRGRFWHKRSTVIARLANYLKQRIPEILEVDIEDEKQLDDSPENF</sequence>
<dbReference type="AlphaFoldDB" id="A0AAP0LRH3"/>
<dbReference type="PANTHER" id="PTHR36018:SF1">
    <property type="entry name" value="OS09G0481800 PROTEIN"/>
    <property type="match status" value="1"/>
</dbReference>
<gene>
    <name evidence="1" type="ORF">WN944_026353</name>
</gene>
<dbReference type="Proteomes" id="UP001428341">
    <property type="component" value="Unassembled WGS sequence"/>
</dbReference>
<dbReference type="Gene3D" id="3.30.300.130">
    <property type="entry name" value="Fe-S cluster assembly (FSCA)"/>
    <property type="match status" value="1"/>
</dbReference>
<dbReference type="InterPro" id="IPR034904">
    <property type="entry name" value="FSCA_dom_sf"/>
</dbReference>
<reference evidence="1 2" key="1">
    <citation type="submission" date="2024-05" db="EMBL/GenBank/DDBJ databases">
        <title>Haplotype-resolved chromosome-level genome assembly of Huyou (Citrus changshanensis).</title>
        <authorList>
            <person name="Miao C."/>
            <person name="Chen W."/>
            <person name="Wu Y."/>
            <person name="Wang L."/>
            <person name="Zhao S."/>
            <person name="Grierson D."/>
            <person name="Xu C."/>
            <person name="Chen K."/>
        </authorList>
    </citation>
    <scope>NUCLEOTIDE SEQUENCE [LARGE SCALE GENOMIC DNA]</scope>
    <source>
        <strain evidence="1">01-14</strain>
        <tissue evidence="1">Leaf</tissue>
    </source>
</reference>
<protein>
    <submittedName>
        <fullName evidence="1">Uncharacterized protein</fullName>
    </submittedName>
</protein>
<comment type="caution">
    <text evidence="1">The sequence shown here is derived from an EMBL/GenBank/DDBJ whole genome shotgun (WGS) entry which is preliminary data.</text>
</comment>
<name>A0AAP0LRH3_9ROSI</name>
<evidence type="ECO:0000313" key="1">
    <source>
        <dbReference type="EMBL" id="KAK9183204.1"/>
    </source>
</evidence>
<keyword evidence="2" id="KW-1185">Reference proteome</keyword>
<dbReference type="EMBL" id="JBCGBO010000024">
    <property type="protein sequence ID" value="KAK9183204.1"/>
    <property type="molecule type" value="Genomic_DNA"/>
</dbReference>